<evidence type="ECO:0000256" key="4">
    <source>
        <dbReference type="ARBA" id="ARBA00023295"/>
    </source>
</evidence>
<dbReference type="Proteomes" id="UP001501594">
    <property type="component" value="Unassembled WGS sequence"/>
</dbReference>
<evidence type="ECO:0000313" key="9">
    <source>
        <dbReference type="EMBL" id="GAA4265301.1"/>
    </source>
</evidence>
<dbReference type="InterPro" id="IPR033131">
    <property type="entry name" value="Pectinesterase_Asp_AS"/>
</dbReference>
<dbReference type="InterPro" id="IPR003961">
    <property type="entry name" value="FN3_dom"/>
</dbReference>
<feature type="domain" description="Fibronectin type-III" evidence="8">
    <location>
        <begin position="2157"/>
        <end position="2255"/>
    </location>
</feature>
<feature type="domain" description="Fibronectin type-III" evidence="8">
    <location>
        <begin position="464"/>
        <end position="563"/>
    </location>
</feature>
<comment type="caution">
    <text evidence="9">The sequence shown here is derived from an EMBL/GenBank/DDBJ whole genome shotgun (WGS) entry which is preliminary data.</text>
</comment>
<keyword evidence="3" id="KW-0063">Aspartyl esterase</keyword>
<dbReference type="SUPFAM" id="SSF51126">
    <property type="entry name" value="Pectin lyase-like"/>
    <property type="match status" value="5"/>
</dbReference>
<dbReference type="Pfam" id="PF00041">
    <property type="entry name" value="fn3"/>
    <property type="match status" value="3"/>
</dbReference>
<dbReference type="InterPro" id="IPR012334">
    <property type="entry name" value="Pectin_lyas_fold"/>
</dbReference>
<evidence type="ECO:0000313" key="10">
    <source>
        <dbReference type="Proteomes" id="UP001501594"/>
    </source>
</evidence>
<keyword evidence="4" id="KW-0326">Glycosidase</keyword>
<evidence type="ECO:0000256" key="1">
    <source>
        <dbReference type="ARBA" id="ARBA00008891"/>
    </source>
</evidence>
<dbReference type="InterPro" id="IPR000070">
    <property type="entry name" value="Pectinesterase_cat"/>
</dbReference>
<dbReference type="PROSITE" id="PS50853">
    <property type="entry name" value="FN3"/>
    <property type="match status" value="7"/>
</dbReference>
<comment type="similarity">
    <text evidence="1">Belongs to the pectinesterase family.</text>
</comment>
<protein>
    <recommendedName>
        <fullName evidence="8">Fibronectin type-III domain-containing protein</fullName>
    </recommendedName>
</protein>
<evidence type="ECO:0000256" key="7">
    <source>
        <dbReference type="SAM" id="MobiDB-lite"/>
    </source>
</evidence>
<feature type="region of interest" description="Disordered" evidence="7">
    <location>
        <begin position="1"/>
        <end position="41"/>
    </location>
</feature>
<keyword evidence="5" id="KW-0119">Carbohydrate metabolism</keyword>
<dbReference type="Gene3D" id="2.160.20.10">
    <property type="entry name" value="Single-stranded right-handed beta-helix, Pectin lyase-like"/>
    <property type="match status" value="5"/>
</dbReference>
<dbReference type="PROSITE" id="PS00503">
    <property type="entry name" value="PECTINESTERASE_2"/>
    <property type="match status" value="1"/>
</dbReference>
<evidence type="ECO:0000259" key="8">
    <source>
        <dbReference type="PROSITE" id="PS50853"/>
    </source>
</evidence>
<dbReference type="PANTHER" id="PTHR31321">
    <property type="entry name" value="ACYL-COA THIOESTER HYDROLASE YBHC-RELATED"/>
    <property type="match status" value="1"/>
</dbReference>
<feature type="active site" evidence="6">
    <location>
        <position position="1170"/>
    </location>
</feature>
<feature type="compositionally biased region" description="Basic residues" evidence="7">
    <location>
        <begin position="29"/>
        <end position="41"/>
    </location>
</feature>
<feature type="domain" description="Fibronectin type-III" evidence="8">
    <location>
        <begin position="2346"/>
        <end position="2441"/>
    </location>
</feature>
<keyword evidence="2" id="KW-0378">Hydrolase</keyword>
<accession>A0ABP8DZI2</accession>
<evidence type="ECO:0000256" key="2">
    <source>
        <dbReference type="ARBA" id="ARBA00022801"/>
    </source>
</evidence>
<organism evidence="9 10">
    <name type="scientific">Frondihabitans peucedani</name>
    <dbReference type="NCBI Taxonomy" id="598626"/>
    <lineage>
        <taxon>Bacteria</taxon>
        <taxon>Bacillati</taxon>
        <taxon>Actinomycetota</taxon>
        <taxon>Actinomycetes</taxon>
        <taxon>Micrococcales</taxon>
        <taxon>Microbacteriaceae</taxon>
        <taxon>Frondihabitans</taxon>
    </lineage>
</organism>
<dbReference type="SMART" id="SM00060">
    <property type="entry name" value="FN3"/>
    <property type="match status" value="11"/>
</dbReference>
<feature type="domain" description="Fibronectin type-III" evidence="8">
    <location>
        <begin position="900"/>
        <end position="991"/>
    </location>
</feature>
<dbReference type="PANTHER" id="PTHR31321:SF57">
    <property type="entry name" value="PECTINESTERASE 53-RELATED"/>
    <property type="match status" value="1"/>
</dbReference>
<name>A0ABP8DZI2_9MICO</name>
<keyword evidence="10" id="KW-1185">Reference proteome</keyword>
<dbReference type="InterPro" id="IPR013783">
    <property type="entry name" value="Ig-like_fold"/>
</dbReference>
<dbReference type="Pfam" id="PF01095">
    <property type="entry name" value="Pectinesterase"/>
    <property type="match status" value="5"/>
</dbReference>
<feature type="domain" description="Fibronectin type-III" evidence="8">
    <location>
        <begin position="1338"/>
        <end position="1436"/>
    </location>
</feature>
<feature type="domain" description="Fibronectin type-III" evidence="8">
    <location>
        <begin position="1775"/>
        <end position="1862"/>
    </location>
</feature>
<proteinExistence type="inferred from homology"/>
<gene>
    <name evidence="9" type="ORF">GCM10022256_09130</name>
</gene>
<sequence length="2753" mass="279716">MPGRSSMPSSPAHENDASPASDPTAPVRSGRRRAARPSGLTRRRGLVVGSAVGIAALAGVAIPLQSALGAPDTTAPSAPSSLAASYFGGVGTILTWGRVSASDLATYRVYRSSSTTVTTASTLVSTTTSLKITDPAASGGSSFSYAVAAVDKTGNVSKLSSVKTIVAKDTTKPASPSSVKATVSASGVSLDWADNDEPDLKGYSVSRSTSSSGTYTLLTGTLLQTSQFTDTQAPSGAKSYYRITATDLTGNASSAASTSATRPAGAPVAPAAPSGFTAKLGSNGVPTLSWSASSGATAYVLSRGASTTGPFTRINASSATATTFTDAAAPAGATVFYTLTAQNTVGVSAAVTASIAVPGDTTPPKTPSSPKVVVLATGGVTVSWKANTEADLAGYLVTKRNGDEVYVPYLPTGAQKALVATTFTDATVVEGDTDYYRIRAVDTSGNASSYLAVTANNPNVAPGAPASLKVTQDAAAGLDLAWTAPKDLDLAGYSVSRSTTSSGTYVLLKTISTADAGASPRFVDTSAPKGVTVYYRVTAQDATGNVSKASSTVSGTSLTTPVPLPLVQTVLTVGPQGTFSTITAALASIPSSSLANYRIDIAPGTYDESFEIDQPNVTLHGTGAAPGDVVISSARASGSSDPDEPEATLGTAGSAVVYVTGSNVTLDHLTVANTFDEAANPQITSAQAVALRVEGDRFTADTVRLLGNQDTLLADTPKPTTRIRQYYVDSYLEGDVDYLFGAGTAVFQRDTFKSLDRGKSNNGYLTAASTDKGSKYGFLITDSKVVSNAAAGTINLGRPWHPSADPDALASVVIMNTWLPKAVDTAAPWDDMASTNSAGVKVNFTWQSARFAEFGNSGPGATVNANRPQLSAKDAANATPEKYLAGKDGWDPVTAASTAVPTTPTSLVAAPDSRVVHLTWSDDTSAAVTSWNVFRADETGAFSKIASVDTPTFSDTSVDNGATYRYYVAAVSRTGVSSLPSAEVTAVVAAAPLVTDITVDPKGTSDGSTRFTSLGDALAAAPAGTATDPTVISLAAGRYAEYDTISKPYTIVVGATGHASDVVITGNRAAGTPTGTTTAGVADTYGTSGSATLVITGNNVQLRSLTVENAYVEGTYPNGQAVALRTTGDRLTYENVRLLGNQDTWYANSPSTTQPARSYFHGGYVEGDVDFVFGRGTVVIDDSTLKALDHGTSPNGAVTAASTDLSQRFGFLITGSRIIGSAPDGSQNLGRPWQPGKAQADGTSVADTNAVAQVVVRDTWLGPVVSSTQTWTNMVNSGITTTWQSARFAEYDNSGPGAGVSATRPQLTDAQAPGYTQATYLAGTDGWNPVADPAADAAPSTVTGLVATPAEKQVGLSWDDSVEADVTGYRVYRAAGSDTVSADTAHLVAEVAKPTFLDKGLVNGTEYHYLVVAVTRTGLPSDPAAAQATPAVTPLVADLTVAADGSGDYTTLQQALTAIPAGTSTKPKVILVKPGTYKGVATSAKANVIIAGTTGDARDVVLTFDNANGTASSAATCPTVTAATCGTAGSATVTLTGAGVQVRDLTIRNSFDSASHPEIGNFNTQAVALRATGDRQVFSNVRLLGVQDTLNADANGNISADGSGYPRQYYVNSFIEGNVDFVFGRATAVFDRTTFHATAHNGGTIFAPSTASKAHGYLVVDSRIASDNDGSFALGRPWRSWSDGVYADISRGETTIKNTWMSAGISTSQPWVDFAPNVWTDGRVAEYGTTGPGATITPNRPQLTAAAAAQATPAAYLAGTDGWSPLVDAATADTAPTAPVGLAAGAGSSQAVLTWQENTEADVVGYRVYRQGTVIATTSTAGYTATGLTNGQAYDFQVTAIDAAGHESAASAAVTVTPSLRIDATVQAGGTYPTLQSAVDAATGSSPWVIKVAPGTYTGTTTIARSNVTILGGGTSSSDVTLTNPTATATLSITGSNVTVSNLAVENTSGVSNGPAVSMTGDKILFTGTSLTATDRTVWADVPTAGATSRQMIESSTIRGATNIVLGRATLVIHSTTITPTRTSGTVFIPSTTATGGNGFLVIGSSITPAAGVSDVRLGGPYAQGTTTSTNAPQTVIRDSTLAAGIKSAPWQDFNGYAWVNARFAEYGNTGAGSTVTASRPQLSPADSVSVTVANWLGAATWYPAVADPATPADVTAPAPVSGLTSSTGDRSATLTWTAPADADLAGYSVYRATGSSVTPSQATLVGSVGLVSTFTDTGLANGTAYTYAVVAQDASGNRATPVTVGAAPADTAPPAVPKGLAGAAADTKAILSWTADTDSDLAGYAVYRDGVRISSGLLTATTLTDTGLANGTDYSYRVTAVDTAGNESAQSAPVVVTPAPGDNVAPAVPSKVTTTLGRGSVTVGWAADTDSDLAGYDVYRTTSSLGASSLVGSVGAGATSYTDPSVLIGTTYSYSVVAKDGSGNASAASATAQATPIKVDYVVAADGSGDATTLQAVLGQVDANGALVAASPGLLANNADYASQGYRTILVEPGTYTGPVVSGNRYGVNIVGATGNPSDVVITAPGGTVAAMTVSGNQWTFRALTLKSVAATAGAQATAIQIKSGDRQILDNVRLLGDKQTILASTANSTTFSRIYITGSYIEGGADLLLGRAVTVVDRSTIHVLDRPGASLTDSSVASASPFGFLVTDSRIVTDGAANTISLGRPYSTQGQAQVVVRNTDLGAGIIQNKTWNDWDAVTTWTAGRFSEYQNTGPGAAIVMPSLRPQLSDAQARGFTAQTYLAGTDSWNPTGR</sequence>
<dbReference type="InterPro" id="IPR011050">
    <property type="entry name" value="Pectin_lyase_fold/virulence"/>
</dbReference>
<dbReference type="InterPro" id="IPR036116">
    <property type="entry name" value="FN3_sf"/>
</dbReference>
<evidence type="ECO:0000256" key="6">
    <source>
        <dbReference type="PROSITE-ProRule" id="PRU10040"/>
    </source>
</evidence>
<keyword evidence="5" id="KW-0624">Polysaccharide degradation</keyword>
<dbReference type="Gene3D" id="2.60.40.10">
    <property type="entry name" value="Immunoglobulins"/>
    <property type="match status" value="11"/>
</dbReference>
<evidence type="ECO:0000256" key="3">
    <source>
        <dbReference type="ARBA" id="ARBA00023085"/>
    </source>
</evidence>
<feature type="domain" description="Fibronectin type-III" evidence="8">
    <location>
        <begin position="2257"/>
        <end position="2342"/>
    </location>
</feature>
<reference evidence="10" key="1">
    <citation type="journal article" date="2019" name="Int. J. Syst. Evol. Microbiol.">
        <title>The Global Catalogue of Microorganisms (GCM) 10K type strain sequencing project: providing services to taxonomists for standard genome sequencing and annotation.</title>
        <authorList>
            <consortium name="The Broad Institute Genomics Platform"/>
            <consortium name="The Broad Institute Genome Sequencing Center for Infectious Disease"/>
            <person name="Wu L."/>
            <person name="Ma J."/>
        </authorList>
    </citation>
    <scope>NUCLEOTIDE SEQUENCE [LARGE SCALE GENOMIC DNA]</scope>
    <source>
        <strain evidence="10">JCM 17442</strain>
    </source>
</reference>
<evidence type="ECO:0000256" key="5">
    <source>
        <dbReference type="ARBA" id="ARBA00023326"/>
    </source>
</evidence>
<dbReference type="EMBL" id="BAABAU010000001">
    <property type="protein sequence ID" value="GAA4265301.1"/>
    <property type="molecule type" value="Genomic_DNA"/>
</dbReference>
<dbReference type="SUPFAM" id="SSF49265">
    <property type="entry name" value="Fibronectin type III"/>
    <property type="match status" value="6"/>
</dbReference>
<dbReference type="CDD" id="cd00063">
    <property type="entry name" value="FN3"/>
    <property type="match status" value="3"/>
</dbReference>